<dbReference type="AlphaFoldDB" id="T0J3M5"/>
<reference evidence="2 3" key="1">
    <citation type="journal article" date="2013" name="Genome Announc.">
        <title>Draft Genome Sequence of Sphingobium ummariense Strain RL-3, a Hexachlorocyclohexane-Degrading Bacterium.</title>
        <authorList>
            <person name="Kohli P."/>
            <person name="Dua A."/>
            <person name="Sangwan N."/>
            <person name="Oldach P."/>
            <person name="Khurana J.P."/>
            <person name="Lal R."/>
        </authorList>
    </citation>
    <scope>NUCLEOTIDE SEQUENCE [LARGE SCALE GENOMIC DNA]</scope>
    <source>
        <strain evidence="2 3">RL-3</strain>
    </source>
</reference>
<accession>T0J3M5</accession>
<name>T0J3M5_9SPHN</name>
<dbReference type="Pfam" id="PF01936">
    <property type="entry name" value="NYN"/>
    <property type="match status" value="1"/>
</dbReference>
<sequence length="150" mass="17153">MAKDIYQAMQLGLVDHRWNMDYGKLYDFICGEDAIARLWGSPPPGDSFWKMLDRKGFNPTVYEKNYSNHEKKVDVAVAGRMTKDAYTVLDKSKDEIILVSGDTDYVPVVTDLVSEGFKVEVAFWDHAGRELVESASKFISLNQFHDHLTR</sequence>
<proteinExistence type="predicted"/>
<keyword evidence="3" id="KW-1185">Reference proteome</keyword>
<dbReference type="Gene3D" id="3.40.50.1010">
    <property type="entry name" value="5'-nuclease"/>
    <property type="match status" value="1"/>
</dbReference>
<dbReference type="InterPro" id="IPR021139">
    <property type="entry name" value="NYN"/>
</dbReference>
<protein>
    <recommendedName>
        <fullName evidence="1">NYN domain-containing protein</fullName>
    </recommendedName>
</protein>
<organism evidence="2 3">
    <name type="scientific">Sphingobium ummariense RL-3</name>
    <dbReference type="NCBI Taxonomy" id="1346791"/>
    <lineage>
        <taxon>Bacteria</taxon>
        <taxon>Pseudomonadati</taxon>
        <taxon>Pseudomonadota</taxon>
        <taxon>Alphaproteobacteria</taxon>
        <taxon>Sphingomonadales</taxon>
        <taxon>Sphingomonadaceae</taxon>
        <taxon>Sphingobium</taxon>
    </lineage>
</organism>
<dbReference type="EMBL" id="AUWY01000070">
    <property type="protein sequence ID" value="EQB32541.1"/>
    <property type="molecule type" value="Genomic_DNA"/>
</dbReference>
<dbReference type="OrthoDB" id="9794137at2"/>
<dbReference type="Proteomes" id="UP000015523">
    <property type="component" value="Unassembled WGS sequence"/>
</dbReference>
<dbReference type="eggNOG" id="COG1432">
    <property type="taxonomic scope" value="Bacteria"/>
</dbReference>
<evidence type="ECO:0000313" key="3">
    <source>
        <dbReference type="Proteomes" id="UP000015523"/>
    </source>
</evidence>
<dbReference type="PATRIC" id="fig|1346791.3.peg.1712"/>
<comment type="caution">
    <text evidence="2">The sequence shown here is derived from an EMBL/GenBank/DDBJ whole genome shotgun (WGS) entry which is preliminary data.</text>
</comment>
<evidence type="ECO:0000313" key="2">
    <source>
        <dbReference type="EMBL" id="EQB32541.1"/>
    </source>
</evidence>
<gene>
    <name evidence="2" type="ORF">M529_08915</name>
</gene>
<feature type="domain" description="NYN" evidence="1">
    <location>
        <begin position="18"/>
        <end position="141"/>
    </location>
</feature>
<dbReference type="GO" id="GO:0004540">
    <property type="term" value="F:RNA nuclease activity"/>
    <property type="evidence" value="ECO:0007669"/>
    <property type="project" value="InterPro"/>
</dbReference>
<evidence type="ECO:0000259" key="1">
    <source>
        <dbReference type="Pfam" id="PF01936"/>
    </source>
</evidence>
<dbReference type="STRING" id="1346791.M529_08915"/>